<dbReference type="KEGG" id="rhf:EUB48_02880"/>
<proteinExistence type="predicted"/>
<organism evidence="3 4">
    <name type="scientific">Rhodoferax sediminis</name>
    <dbReference type="NCBI Taxonomy" id="2509614"/>
    <lineage>
        <taxon>Bacteria</taxon>
        <taxon>Pseudomonadati</taxon>
        <taxon>Pseudomonadota</taxon>
        <taxon>Betaproteobacteria</taxon>
        <taxon>Burkholderiales</taxon>
        <taxon>Comamonadaceae</taxon>
        <taxon>Rhodoferax</taxon>
    </lineage>
</organism>
<dbReference type="InterPro" id="IPR014914">
    <property type="entry name" value="RES_dom"/>
</dbReference>
<gene>
    <name evidence="3" type="ORF">EUB48_02880</name>
</gene>
<dbReference type="SMART" id="SM00953">
    <property type="entry name" value="RES"/>
    <property type="match status" value="1"/>
</dbReference>
<evidence type="ECO:0000259" key="2">
    <source>
        <dbReference type="SMART" id="SM00953"/>
    </source>
</evidence>
<keyword evidence="4" id="KW-1185">Reference proteome</keyword>
<accession>A0A515D7H1</accession>
<feature type="region of interest" description="Disordered" evidence="1">
    <location>
        <begin position="1"/>
        <end position="29"/>
    </location>
</feature>
<feature type="domain" description="RES" evidence="2">
    <location>
        <begin position="57"/>
        <end position="184"/>
    </location>
</feature>
<evidence type="ECO:0000313" key="3">
    <source>
        <dbReference type="EMBL" id="QDL36361.1"/>
    </source>
</evidence>
<dbReference type="EMBL" id="CP035503">
    <property type="protein sequence ID" value="QDL36361.1"/>
    <property type="molecule type" value="Genomic_DNA"/>
</dbReference>
<dbReference type="Pfam" id="PF08808">
    <property type="entry name" value="RES"/>
    <property type="match status" value="1"/>
</dbReference>
<dbReference type="OrthoDB" id="9789501at2"/>
<dbReference type="AlphaFoldDB" id="A0A515D7H1"/>
<dbReference type="Proteomes" id="UP000316798">
    <property type="component" value="Chromosome"/>
</dbReference>
<name>A0A515D7H1_9BURK</name>
<reference evidence="3 4" key="1">
    <citation type="submission" date="2019-01" db="EMBL/GenBank/DDBJ databases">
        <title>Genomic insights into a novel species Rhodoferax sp.</title>
        <authorList>
            <person name="Jin L."/>
        </authorList>
    </citation>
    <scope>NUCLEOTIDE SEQUENCE [LARGE SCALE GENOMIC DNA]</scope>
    <source>
        <strain evidence="3 4">CHu59-6-5</strain>
    </source>
</reference>
<evidence type="ECO:0000256" key="1">
    <source>
        <dbReference type="SAM" id="MobiDB-lite"/>
    </source>
</evidence>
<sequence length="197" mass="21713">MAAQAAPVARRHGPDRLRRQRVWGAEGPRDAGGPEIWRRRLTAAWRICFNGDLSLGALPYGSTLGPGRWHLAPPAGLPAVYAASNRALAQLEKRVHANGVAPVNQALIRLELPTGAALLDAAADLGLKAPQWRDDEGYTQALGVQWLQSKSSLGLWVPSYLEPRERNLLINPAHPEYAFIKIVTEELDFQFDPRLFT</sequence>
<protein>
    <submittedName>
        <fullName evidence="3">RES domain-containing protein</fullName>
    </submittedName>
</protein>
<evidence type="ECO:0000313" key="4">
    <source>
        <dbReference type="Proteomes" id="UP000316798"/>
    </source>
</evidence>